<reference evidence="4" key="1">
    <citation type="submission" date="2015-03" db="EMBL/GenBank/DDBJ databases">
        <authorList>
            <consortium name="Pathogen Informatics"/>
        </authorList>
    </citation>
    <scope>NUCLEOTIDE SEQUENCE [LARGE SCALE GENOMIC DNA]</scope>
    <source>
        <strain evidence="4">NCTC11134</strain>
    </source>
</reference>
<dbReference type="EMBL" id="LN868938">
    <property type="protein sequence ID" value="CRY77033.1"/>
    <property type="molecule type" value="Genomic_DNA"/>
</dbReference>
<dbReference type="SUPFAM" id="SSF103473">
    <property type="entry name" value="MFS general substrate transporter"/>
    <property type="match status" value="1"/>
</dbReference>
<evidence type="ECO:0000256" key="2">
    <source>
        <dbReference type="SAM" id="Phobius"/>
    </source>
</evidence>
<feature type="transmembrane region" description="Helical" evidence="2">
    <location>
        <begin position="292"/>
        <end position="311"/>
    </location>
</feature>
<feature type="transmembrane region" description="Helical" evidence="2">
    <location>
        <begin position="158"/>
        <end position="178"/>
    </location>
</feature>
<keyword evidence="2" id="KW-0472">Membrane</keyword>
<dbReference type="PANTHER" id="PTHR23537">
    <property type="match status" value="1"/>
</dbReference>
<dbReference type="KEGG" id="nfr:ERS450000_02143"/>
<feature type="transmembrane region" description="Helical" evidence="2">
    <location>
        <begin position="378"/>
        <end position="401"/>
    </location>
</feature>
<organism evidence="3 4">
    <name type="scientific">Nocardia farcinica</name>
    <dbReference type="NCBI Taxonomy" id="37329"/>
    <lineage>
        <taxon>Bacteria</taxon>
        <taxon>Bacillati</taxon>
        <taxon>Actinomycetota</taxon>
        <taxon>Actinomycetes</taxon>
        <taxon>Mycobacteriales</taxon>
        <taxon>Nocardiaceae</taxon>
        <taxon>Nocardia</taxon>
    </lineage>
</organism>
<feature type="transmembrane region" description="Helical" evidence="2">
    <location>
        <begin position="72"/>
        <end position="89"/>
    </location>
</feature>
<dbReference type="InterPro" id="IPR036259">
    <property type="entry name" value="MFS_trans_sf"/>
</dbReference>
<feature type="transmembrane region" description="Helical" evidence="2">
    <location>
        <begin position="33"/>
        <end position="52"/>
    </location>
</feature>
<evidence type="ECO:0000313" key="4">
    <source>
        <dbReference type="Proteomes" id="UP000057820"/>
    </source>
</evidence>
<gene>
    <name evidence="3" type="ORF">ERS450000_02143</name>
</gene>
<feature type="transmembrane region" description="Helical" evidence="2">
    <location>
        <begin position="317"/>
        <end position="337"/>
    </location>
</feature>
<dbReference type="GO" id="GO:0005886">
    <property type="term" value="C:plasma membrane"/>
    <property type="evidence" value="ECO:0007669"/>
    <property type="project" value="TreeGrafter"/>
</dbReference>
<name>A0A0H5NNM5_NOCFR</name>
<dbReference type="InterPro" id="IPR010645">
    <property type="entry name" value="MFS_4"/>
</dbReference>
<feature type="transmembrane region" description="Helical" evidence="2">
    <location>
        <begin position="129"/>
        <end position="146"/>
    </location>
</feature>
<dbReference type="Gene3D" id="1.20.1250.20">
    <property type="entry name" value="MFS general substrate transporter like domains"/>
    <property type="match status" value="2"/>
</dbReference>
<accession>A0A0H5NNM5</accession>
<keyword evidence="2" id="KW-1133">Transmembrane helix</keyword>
<evidence type="ECO:0000256" key="1">
    <source>
        <dbReference type="SAM" id="MobiDB-lite"/>
    </source>
</evidence>
<proteinExistence type="predicted"/>
<dbReference type="PANTHER" id="PTHR23537:SF1">
    <property type="entry name" value="SUGAR TRANSPORTER"/>
    <property type="match status" value="1"/>
</dbReference>
<feature type="transmembrane region" description="Helical" evidence="2">
    <location>
        <begin position="184"/>
        <end position="204"/>
    </location>
</feature>
<feature type="transmembrane region" description="Helical" evidence="2">
    <location>
        <begin position="349"/>
        <end position="372"/>
    </location>
</feature>
<feature type="transmembrane region" description="Helical" evidence="2">
    <location>
        <begin position="266"/>
        <end position="285"/>
    </location>
</feature>
<dbReference type="AlphaFoldDB" id="A0A0H5NNM5"/>
<dbReference type="Proteomes" id="UP000057820">
    <property type="component" value="Chromosome 1"/>
</dbReference>
<feature type="region of interest" description="Disordered" evidence="1">
    <location>
        <begin position="1"/>
        <end position="22"/>
    </location>
</feature>
<dbReference type="Pfam" id="PF06779">
    <property type="entry name" value="MFS_4"/>
    <property type="match status" value="1"/>
</dbReference>
<evidence type="ECO:0000313" key="3">
    <source>
        <dbReference type="EMBL" id="CRY77033.1"/>
    </source>
</evidence>
<keyword evidence="2" id="KW-0812">Transmembrane</keyword>
<protein>
    <submittedName>
        <fullName evidence="3">Protein of uncharacterized function (DUF1228)</fullName>
    </submittedName>
</protein>
<feature type="transmembrane region" description="Helical" evidence="2">
    <location>
        <begin position="228"/>
        <end position="254"/>
    </location>
</feature>
<feature type="compositionally biased region" description="Basic and acidic residues" evidence="1">
    <location>
        <begin position="1"/>
        <end position="11"/>
    </location>
</feature>
<sequence>MLSKHFPDGRGARSVQGVTETMERPRLAPRGRAIGVAAAAGLAAAMGVGRFVFTPLLPIMTASTGLGAGDGAVIATGNYAGYLVGALLLTRLPQLSRRGTFLAWSLVLIASEAAMAASAQVAVHTALRFAAGVASAAIFIACASTVSRHRAEGASLGVAFAGVGSGIAVTGLFTLLAGPHLSWQGLWIGSAVLTALLLAPAWLLDIRPEIGTDVTGSRPAPGPRERRAWLLLLGAYFAEGVGYIIVGTFLVAAVAGPDTTAATGPALWLVVGLAAAPATVAWHAVARRFGTGRALVAALTVQAVGVAAPALHDGLVAALISALAFGGTFMGVVVLAIDLGNRLPVARPAATLTTLYAIGQVIGPLLVVPVLGSSFTGAFAIAAVIVAVAAALAAGATRAAAPS</sequence>
<feature type="transmembrane region" description="Helical" evidence="2">
    <location>
        <begin position="101"/>
        <end position="123"/>
    </location>
</feature>